<evidence type="ECO:0000313" key="3">
    <source>
        <dbReference type="EMBL" id="KDQ55474.1"/>
    </source>
</evidence>
<sequence length="133" mass="14369">MNMIWGDGLIYFVIAFVANVLATTFMLLNLNPTMSVIFDVPAAVASTIVSTRAVRRLTNFTNKGAEVFSSSQNSGVNFQTGNTPNRGPTMTAVSMKKSTPGVHIQMETFTIADGDSDHYDASGPKLQYDPEAK</sequence>
<dbReference type="OrthoDB" id="3197626at2759"/>
<keyword evidence="4" id="KW-1185">Reference proteome</keyword>
<feature type="region of interest" description="Disordered" evidence="1">
    <location>
        <begin position="113"/>
        <end position="133"/>
    </location>
</feature>
<accession>A0A067PL07</accession>
<proteinExistence type="predicted"/>
<keyword evidence="2" id="KW-0812">Transmembrane</keyword>
<reference evidence="4" key="1">
    <citation type="journal article" date="2014" name="Proc. Natl. Acad. Sci. U.S.A.">
        <title>Extensive sampling of basidiomycete genomes demonstrates inadequacy of the white-rot/brown-rot paradigm for wood decay fungi.</title>
        <authorList>
            <person name="Riley R."/>
            <person name="Salamov A.A."/>
            <person name="Brown D.W."/>
            <person name="Nagy L.G."/>
            <person name="Floudas D."/>
            <person name="Held B.W."/>
            <person name="Levasseur A."/>
            <person name="Lombard V."/>
            <person name="Morin E."/>
            <person name="Otillar R."/>
            <person name="Lindquist E.A."/>
            <person name="Sun H."/>
            <person name="LaButti K.M."/>
            <person name="Schmutz J."/>
            <person name="Jabbour D."/>
            <person name="Luo H."/>
            <person name="Baker S.E."/>
            <person name="Pisabarro A.G."/>
            <person name="Walton J.D."/>
            <person name="Blanchette R.A."/>
            <person name="Henrissat B."/>
            <person name="Martin F."/>
            <person name="Cullen D."/>
            <person name="Hibbett D.S."/>
            <person name="Grigoriev I.V."/>
        </authorList>
    </citation>
    <scope>NUCLEOTIDE SEQUENCE [LARGE SCALE GENOMIC DNA]</scope>
    <source>
        <strain evidence="4">MUCL 33604</strain>
    </source>
</reference>
<keyword evidence="2" id="KW-0472">Membrane</keyword>
<gene>
    <name evidence="3" type="ORF">JAAARDRAFT_195845</name>
</gene>
<keyword evidence="2" id="KW-1133">Transmembrane helix</keyword>
<dbReference type="InParanoid" id="A0A067PL07"/>
<dbReference type="HOGENOM" id="CLU_1907008_0_0_1"/>
<evidence type="ECO:0000313" key="4">
    <source>
        <dbReference type="Proteomes" id="UP000027265"/>
    </source>
</evidence>
<protein>
    <submittedName>
        <fullName evidence="3">Uncharacterized protein</fullName>
    </submittedName>
</protein>
<dbReference type="AlphaFoldDB" id="A0A067PL07"/>
<feature type="transmembrane region" description="Helical" evidence="2">
    <location>
        <begin position="9"/>
        <end position="28"/>
    </location>
</feature>
<name>A0A067PL07_9AGAM</name>
<dbReference type="Proteomes" id="UP000027265">
    <property type="component" value="Unassembled WGS sequence"/>
</dbReference>
<organism evidence="3 4">
    <name type="scientific">Jaapia argillacea MUCL 33604</name>
    <dbReference type="NCBI Taxonomy" id="933084"/>
    <lineage>
        <taxon>Eukaryota</taxon>
        <taxon>Fungi</taxon>
        <taxon>Dikarya</taxon>
        <taxon>Basidiomycota</taxon>
        <taxon>Agaricomycotina</taxon>
        <taxon>Agaricomycetes</taxon>
        <taxon>Agaricomycetidae</taxon>
        <taxon>Jaapiales</taxon>
        <taxon>Jaapiaceae</taxon>
        <taxon>Jaapia</taxon>
    </lineage>
</organism>
<dbReference type="EMBL" id="KL197725">
    <property type="protein sequence ID" value="KDQ55474.1"/>
    <property type="molecule type" value="Genomic_DNA"/>
</dbReference>
<evidence type="ECO:0000256" key="2">
    <source>
        <dbReference type="SAM" id="Phobius"/>
    </source>
</evidence>
<evidence type="ECO:0000256" key="1">
    <source>
        <dbReference type="SAM" id="MobiDB-lite"/>
    </source>
</evidence>